<keyword evidence="7 18" id="KW-0732">Signal</keyword>
<dbReference type="FunFam" id="3.40.50.1240:FF:000014">
    <property type="entry name" value="Multiple inositol polyphosphate phosphatase 1"/>
    <property type="match status" value="1"/>
</dbReference>
<evidence type="ECO:0000256" key="18">
    <source>
        <dbReference type="SAM" id="SignalP"/>
    </source>
</evidence>
<evidence type="ECO:0000256" key="12">
    <source>
        <dbReference type="ARBA" id="ARBA00043668"/>
    </source>
</evidence>
<dbReference type="GO" id="GO:0003993">
    <property type="term" value="F:acid phosphatase activity"/>
    <property type="evidence" value="ECO:0007669"/>
    <property type="project" value="TreeGrafter"/>
</dbReference>
<comment type="similarity">
    <text evidence="2">Belongs to the histidine acid phosphatase family. MINPP1 subfamily.</text>
</comment>
<feature type="active site" description="Nucleophile" evidence="16">
    <location>
        <position position="78"/>
    </location>
</feature>
<evidence type="ECO:0000313" key="19">
    <source>
        <dbReference type="EMBL" id="JAB57206.1"/>
    </source>
</evidence>
<evidence type="ECO:0000256" key="8">
    <source>
        <dbReference type="ARBA" id="ARBA00022801"/>
    </source>
</evidence>
<dbReference type="CDD" id="cd07061">
    <property type="entry name" value="HP_HAP_like"/>
    <property type="match status" value="1"/>
</dbReference>
<name>U5EX79_9DIPT</name>
<dbReference type="InterPro" id="IPR000560">
    <property type="entry name" value="His_Pase_clade-2"/>
</dbReference>
<evidence type="ECO:0000256" key="16">
    <source>
        <dbReference type="PIRSR" id="PIRSR000894-1"/>
    </source>
</evidence>
<evidence type="ECO:0000256" key="3">
    <source>
        <dbReference type="ARBA" id="ARBA00012976"/>
    </source>
</evidence>
<evidence type="ECO:0000256" key="17">
    <source>
        <dbReference type="PIRSR" id="PIRSR000894-2"/>
    </source>
</evidence>
<feature type="signal peptide" evidence="18">
    <location>
        <begin position="1"/>
        <end position="18"/>
    </location>
</feature>
<evidence type="ECO:0000256" key="2">
    <source>
        <dbReference type="ARBA" id="ARBA00008422"/>
    </source>
</evidence>
<dbReference type="PANTHER" id="PTHR20963:SF8">
    <property type="entry name" value="MULTIPLE INOSITOL POLYPHOSPHATE PHOSPHATASE 1"/>
    <property type="match status" value="1"/>
</dbReference>
<feature type="active site" description="Proton donor" evidence="16">
    <location>
        <position position="352"/>
    </location>
</feature>
<dbReference type="Gene3D" id="3.40.50.1240">
    <property type="entry name" value="Phosphoglycerate mutase-like"/>
    <property type="match status" value="1"/>
</dbReference>
<evidence type="ECO:0000256" key="7">
    <source>
        <dbReference type="ARBA" id="ARBA00022729"/>
    </source>
</evidence>
<protein>
    <recommendedName>
        <fullName evidence="5">Multiple inositol polyphosphate phosphatase 1</fullName>
        <ecNumber evidence="4">3.1.3.62</ecNumber>
        <ecNumber evidence="3">3.1.3.80</ecNumber>
    </recommendedName>
    <alternativeName>
        <fullName evidence="11">2,3-bisphosphoglycerate 3-phosphatase</fullName>
    </alternativeName>
</protein>
<sequence length="479" mass="55741">MFKQSILTLTFILLAANAQQNNNCCEDYCYSTDSERSQTKNYATKTAYDIAKGSDSDSQRSAIVPGCQPVKFWLLARHGTRLPGANDIDNLRRLTNLRDDILENYRTRRTKPSQGALCDEDLELLQNWRWNNNVSVQYESYLTEQGWNDLKFLALHYRGLFPSVLQPIYDRSRFLFRHTNTERTEASYKAFVEGLFGDRAYENIQLPPIPPKDYLLRPYDICPAYQENSKKNKDSSSEYQKFLESPLYKETVSDISVRLGFRYTLQPKQIEAIWDMCRYEQAWHVDQLSPWCSVLTKKQVDVLEYSEDVKNYYKNGYGESLNSKVACHAASDMLKHLSSDSNPIVIAYFTHDAEVQLFLTAIGAKKDFDALRADNFYQMTRRKWHTGQIAPFAANLAAIKYQCDDPREQHKIIFFLNQKPLDFEWCRVGLCNWSEVQRKFEYFNRANCDNDYCSGSFANQLLPSIFLCVILALIVHLRN</sequence>
<evidence type="ECO:0000256" key="4">
    <source>
        <dbReference type="ARBA" id="ARBA00013040"/>
    </source>
</evidence>
<evidence type="ECO:0000256" key="15">
    <source>
        <dbReference type="ARBA" id="ARBA00043832"/>
    </source>
</evidence>
<keyword evidence="10" id="KW-0325">Glycoprotein</keyword>
<evidence type="ECO:0000256" key="1">
    <source>
        <dbReference type="ARBA" id="ARBA00004236"/>
    </source>
</evidence>
<dbReference type="InterPro" id="IPR016274">
    <property type="entry name" value="Histidine_acid_Pase_euk"/>
</dbReference>
<dbReference type="PANTHER" id="PTHR20963">
    <property type="entry name" value="MULTIPLE INOSITOL POLYPHOSPHATE PHOSPHATASE-RELATED"/>
    <property type="match status" value="1"/>
</dbReference>
<evidence type="ECO:0000256" key="6">
    <source>
        <dbReference type="ARBA" id="ARBA00022475"/>
    </source>
</evidence>
<dbReference type="GO" id="GO:0005886">
    <property type="term" value="C:plasma membrane"/>
    <property type="evidence" value="ECO:0007669"/>
    <property type="project" value="UniProtKB-SubCell"/>
</dbReference>
<reference evidence="19" key="1">
    <citation type="journal article" date="2014" name="Insect Biochem. Mol. Biol.">
        <title>An insight into the sialome of the frog biting fly, Corethrella appendiculata.</title>
        <authorList>
            <person name="Ribeiro J.M.C."/>
            <person name="Chagas A.C."/>
            <person name="Pham V.M."/>
            <person name="Lounibos L.P."/>
            <person name="Calvo E."/>
        </authorList>
    </citation>
    <scope>NUCLEOTIDE SEQUENCE</scope>
    <source>
        <tissue evidence="19">Salivary glands</tissue>
    </source>
</reference>
<dbReference type="GO" id="GO:0052745">
    <property type="term" value="F:inositol phosphate phosphatase activity"/>
    <property type="evidence" value="ECO:0007669"/>
    <property type="project" value="TreeGrafter"/>
</dbReference>
<dbReference type="Pfam" id="PF00328">
    <property type="entry name" value="His_Phos_2"/>
    <property type="match status" value="1"/>
</dbReference>
<comment type="catalytic activity">
    <reaction evidence="14">
        <text>1D-myo-inositol hexakisphosphate + H2O = 1D-myo-inositol 1,2,4,5,6-pentakisphosphate + phosphate</text>
        <dbReference type="Rhea" id="RHEA:16989"/>
        <dbReference type="ChEBI" id="CHEBI:15377"/>
        <dbReference type="ChEBI" id="CHEBI:43474"/>
        <dbReference type="ChEBI" id="CHEBI:57798"/>
        <dbReference type="ChEBI" id="CHEBI:58130"/>
        <dbReference type="EC" id="3.1.3.62"/>
    </reaction>
    <physiologicalReaction direction="left-to-right" evidence="14">
        <dbReference type="Rhea" id="RHEA:16990"/>
    </physiologicalReaction>
</comment>
<dbReference type="EC" id="3.1.3.62" evidence="4"/>
<evidence type="ECO:0000256" key="9">
    <source>
        <dbReference type="ARBA" id="ARBA00023136"/>
    </source>
</evidence>
<dbReference type="PIRSF" id="PIRSF000894">
    <property type="entry name" value="Acid_phosphatase"/>
    <property type="match status" value="1"/>
</dbReference>
<dbReference type="SUPFAM" id="SSF53254">
    <property type="entry name" value="Phosphoglycerate mutase-like"/>
    <property type="match status" value="1"/>
</dbReference>
<keyword evidence="9" id="KW-0472">Membrane</keyword>
<organism evidence="19">
    <name type="scientific">Corethrella appendiculata</name>
    <dbReference type="NCBI Taxonomy" id="1370023"/>
    <lineage>
        <taxon>Eukaryota</taxon>
        <taxon>Metazoa</taxon>
        <taxon>Ecdysozoa</taxon>
        <taxon>Arthropoda</taxon>
        <taxon>Hexapoda</taxon>
        <taxon>Insecta</taxon>
        <taxon>Pterygota</taxon>
        <taxon>Neoptera</taxon>
        <taxon>Endopterygota</taxon>
        <taxon>Diptera</taxon>
        <taxon>Nematocera</taxon>
        <taxon>Culicoidea</taxon>
        <taxon>Chaoboridae</taxon>
        <taxon>Corethrella</taxon>
    </lineage>
</organism>
<comment type="catalytic activity">
    <reaction evidence="13">
        <text>1D-myo-inositol 1,2,4,5,6-pentakisphosphate + H2O = 1D-myo-inositol 1,2,5,6-tetrakisphosphate + phosphate</text>
        <dbReference type="Rhea" id="RHEA:77115"/>
        <dbReference type="ChEBI" id="CHEBI:15377"/>
        <dbReference type="ChEBI" id="CHEBI:43474"/>
        <dbReference type="ChEBI" id="CHEBI:57798"/>
        <dbReference type="ChEBI" id="CHEBI:195535"/>
        <dbReference type="EC" id="3.1.3.62"/>
    </reaction>
    <physiologicalReaction direction="left-to-right" evidence="13">
        <dbReference type="Rhea" id="RHEA:77116"/>
    </physiologicalReaction>
</comment>
<dbReference type="EC" id="3.1.3.80" evidence="3"/>
<dbReference type="GO" id="GO:0034417">
    <property type="term" value="F:bisphosphoglycerate 3-phosphatase activity"/>
    <property type="evidence" value="ECO:0007669"/>
    <property type="project" value="UniProtKB-EC"/>
</dbReference>
<dbReference type="EMBL" id="GANO01002665">
    <property type="protein sequence ID" value="JAB57206.1"/>
    <property type="molecule type" value="mRNA"/>
</dbReference>
<keyword evidence="6" id="KW-1003">Cell membrane</keyword>
<evidence type="ECO:0000256" key="5">
    <source>
        <dbReference type="ARBA" id="ARBA00018097"/>
    </source>
</evidence>
<comment type="subcellular location">
    <subcellularLocation>
        <location evidence="1">Cell membrane</location>
    </subcellularLocation>
</comment>
<evidence type="ECO:0000256" key="10">
    <source>
        <dbReference type="ARBA" id="ARBA00023180"/>
    </source>
</evidence>
<keyword evidence="17" id="KW-1015">Disulfide bond</keyword>
<dbReference type="PROSITE" id="PS00778">
    <property type="entry name" value="HIS_ACID_PHOSPHAT_2"/>
    <property type="match status" value="1"/>
</dbReference>
<feature type="disulfide bond" evidence="17">
    <location>
        <begin position="277"/>
        <end position="292"/>
    </location>
</feature>
<feature type="chain" id="PRO_5004659817" description="Multiple inositol polyphosphate phosphatase 1" evidence="18">
    <location>
        <begin position="19"/>
        <end position="479"/>
    </location>
</feature>
<evidence type="ECO:0000256" key="11">
    <source>
        <dbReference type="ARBA" id="ARBA00031642"/>
    </source>
</evidence>
<dbReference type="InterPro" id="IPR033379">
    <property type="entry name" value="Acid_Pase_AS"/>
</dbReference>
<evidence type="ECO:0000256" key="13">
    <source>
        <dbReference type="ARBA" id="ARBA00043671"/>
    </source>
</evidence>
<dbReference type="AlphaFoldDB" id="U5EX79"/>
<accession>U5EX79</accession>
<proteinExistence type="evidence at transcript level"/>
<comment type="catalytic activity">
    <reaction evidence="12">
        <text>1D-myo-inositol 1,2,5,6-tetrakisphosphate + H2O = 1D-myo-inositol 1,2,6-trisphosphate + phosphate</text>
        <dbReference type="Rhea" id="RHEA:77119"/>
        <dbReference type="ChEBI" id="CHEBI:15377"/>
        <dbReference type="ChEBI" id="CHEBI:43474"/>
        <dbReference type="ChEBI" id="CHEBI:195535"/>
        <dbReference type="ChEBI" id="CHEBI:195537"/>
        <dbReference type="EC" id="3.1.3.62"/>
    </reaction>
    <physiologicalReaction direction="left-to-right" evidence="12">
        <dbReference type="Rhea" id="RHEA:77120"/>
    </physiologicalReaction>
</comment>
<dbReference type="InterPro" id="IPR029033">
    <property type="entry name" value="His_PPase_superfam"/>
</dbReference>
<keyword evidence="8" id="KW-0378">Hydrolase</keyword>
<feature type="disulfide bond" evidence="17">
    <location>
        <begin position="67"/>
        <end position="403"/>
    </location>
</feature>
<comment type="catalytic activity">
    <reaction evidence="15">
        <text>(2R)-2,3-bisphosphoglycerate + H2O = (2R)-2-phosphoglycerate + phosphate</text>
        <dbReference type="Rhea" id="RHEA:27381"/>
        <dbReference type="ChEBI" id="CHEBI:15377"/>
        <dbReference type="ChEBI" id="CHEBI:43474"/>
        <dbReference type="ChEBI" id="CHEBI:58248"/>
        <dbReference type="ChEBI" id="CHEBI:58289"/>
        <dbReference type="EC" id="3.1.3.80"/>
    </reaction>
    <physiologicalReaction direction="left-to-right" evidence="15">
        <dbReference type="Rhea" id="RHEA:27382"/>
    </physiologicalReaction>
</comment>
<evidence type="ECO:0000256" key="14">
    <source>
        <dbReference type="ARBA" id="ARBA00043691"/>
    </source>
</evidence>